<sequence>MSNTDLVRASRDGDQFHYLWAARRCLKLLLPGSDLRIVTIEGASTGETAPGQVVEAGEEIIDVGEYYGSERLADASSVRYVQLKHSTFRVDEAWTMGGLAGTLQGFAARFTELQKLLGPAGISKIDFVFATNRPVSTDVTNAIEDAAKRQPCRDAQASRGLEKYTNLSPDAFAIFCSLLRVEGEHQGFLAQRSALENDLRGYLPDTDQESLLLLQNLVTRKATTEFSSNPSITRLDVLRVLGVEPSDLYPAENKIEIPVLVIPREQEQALVKSIIDAGTRPVIVHADGGVGKSIFASRIGAHLPKGSVCVVYDCFGNGEYRTPSNPRHRPRQALVQTANELAGQMYCQPLIPSGRADDPQYFRAFAHRLRQAVATVRRTCPESLVCLVFDAADNAEMAASEADDGPSFAKRLLREAIPDGVRLVMLCRTHRRELLTPPPGIVQLELGAFSLDETAAKLRSVFAEANQHDVAEFHRLSSRNPRVQSTALRTSQNLVETLRNLGPEPKTVDEMIGRLLQLAVRRARDEVPASQHPLFDRICTGLAVLRPMIPLEVLASVSNTEAASVRSFLSDLGQEILLKGSLVQFRDEPTETWFQQQFRPNPQSLVAFIAALRPQAASSTYVAAALPHLMLGAGMIDELIDIALASKDLPEADTIGRRDIETQRLHFALRASIKSDRNLEATKLALKAAGLAATGDRQLETLQHNTDLAGRFLEPTQVLDLVSRRSFSSHWRGSHHAYDAALFSQRSEFHADARSHLRMAHEWLRNLFSLPEAERDGERIEADDIAEIGLAHLNVHGAERAAEIVRNCLQATFRYEVAKRIGQRLADAGRLVDIDALANAGRADAVLIAALAEAVGAAGHLLPREPVERTWRVVRRLPSQDGKHFSGPRDQTVDALAALALAAHKHGLQLTAAIGATCQRHLGTDRLRMLSSRHTDSRPSLVGAYVLSSTLAGQRATLETLAPPDIRAALAKGGRTGDDSDAREFRARVGALLPWYQLWADVCVAPLAAEELAARLAQAQRESDSARAIVYWEVETLKNEVLLAQASLLEAAGPLAAPHLAWLRERALDKSTFTGTLIRLSGACARNAHLNALSLEFAAKAARQLAEQRTAAAEMADSYVALSRALLPLHNAEAKLHFQQALDVASKIGDENLARWQSVVLLAQAAADPARPSPERAYRLARAAELTYEFVYRDKHFDWEATVEAIARVCPISAIAILSRWRDRNFGNCQRLLPVLVDHLLQAQLLKPKVAAALYCFQADWSIETFLTAVLSRTDAGPERKEVAALLWNYIRLDLHSPRVWRKLLKLAQEFGVDFPEAEQFADQAERREERATKGSDDHRTHVQAPQQEVNWDAVFDGLKPHSLSDLAQAQKRCELTAKYGAKSQVFVRAAHRVAVGHEHEFFEALTDFPGFELYELRQLLEDPPAPWAHQQSTMEALRSLVRKLAARHCFRITVRTAYQLLPLDVVERACGLPRAQVIGAAVHAIADVADPLGAESLFNLVGLLSTRLDARDGASALDYELTRMEEAMSDADGDGPWHDAFAPGGDLSSAVASYVWAALAAPEASYRWQGAHVVRALCQLRCDVCIDTLTSCLAGTIPRPFVDSRLVHYELHAQQWLLIGLARAAIERPDSVAKHVPQLVGLALQPSSHALIRSFAASAVLAAHHHANVALEESIVNRLRRVNQEKIDRTQGPRDRWHREELTGPRRPIELHFGIDMPHYWFDRLGGIFGLNETDMCERVEKVILHDWSVPIETWDHDQRTRKRILDGDETRHSHGTYPRADDLHFYYSYHAMFAVAGQLVDEIQLRAVEDEWHTFENWLQGHSLTRKDGGWLADRRDPEPFEEVDWSEIKDNQEWKWCVSRDDFDRVLFQGPQAVVVAGHWVVSHEPRREEVDVSSALVTPETALSLLRSRQCSADIDRDPPLPSAGSDNELDDEGFVLRGWIVDNSSEAELDQFDPWAADIRYPPLCPAKFVEEQLSLQQDDEQRAWRRAGIGVVELSSRTWAQPPAGRREDKEPSRGRRLEASKDLIQQLLVSTGMKLLVEVSIRRRLASSYESKDDDDAVGYPPPYAKYFLFDADGTITTV</sequence>
<accession>A0A844B2S3</accession>
<organism evidence="2 3">
    <name type="scientific">Caenimonas koreensis DSM 17982</name>
    <dbReference type="NCBI Taxonomy" id="1121255"/>
    <lineage>
        <taxon>Bacteria</taxon>
        <taxon>Pseudomonadati</taxon>
        <taxon>Pseudomonadota</taxon>
        <taxon>Betaproteobacteria</taxon>
        <taxon>Burkholderiales</taxon>
        <taxon>Comamonadaceae</taxon>
        <taxon>Caenimonas</taxon>
    </lineage>
</organism>
<dbReference type="RefSeq" id="WP_153584838.1">
    <property type="nucleotide sequence ID" value="NZ_WJBU01000008.1"/>
</dbReference>
<feature type="region of interest" description="Disordered" evidence="1">
    <location>
        <begin position="2004"/>
        <end position="2023"/>
    </location>
</feature>
<evidence type="ECO:0000313" key="3">
    <source>
        <dbReference type="Proteomes" id="UP000487350"/>
    </source>
</evidence>
<feature type="region of interest" description="Disordered" evidence="1">
    <location>
        <begin position="1324"/>
        <end position="1343"/>
    </location>
</feature>
<comment type="caution">
    <text evidence="2">The sequence shown here is derived from an EMBL/GenBank/DDBJ whole genome shotgun (WGS) entry which is preliminary data.</text>
</comment>
<keyword evidence="3" id="KW-1185">Reference proteome</keyword>
<dbReference type="OrthoDB" id="4770405at2"/>
<gene>
    <name evidence="2" type="ORF">GHT07_09555</name>
</gene>
<feature type="compositionally biased region" description="Basic and acidic residues" evidence="1">
    <location>
        <begin position="2011"/>
        <end position="2023"/>
    </location>
</feature>
<dbReference type="Proteomes" id="UP000487350">
    <property type="component" value="Unassembled WGS sequence"/>
</dbReference>
<reference evidence="2 3" key="1">
    <citation type="submission" date="2019-11" db="EMBL/GenBank/DDBJ databases">
        <title>Caenimonas koreensis gen. nov., sp. nov., isolated from activated sludge.</title>
        <authorList>
            <person name="Seung H.R."/>
        </authorList>
    </citation>
    <scope>NUCLEOTIDE SEQUENCE [LARGE SCALE GENOMIC DNA]</scope>
    <source>
        <strain evidence="2 3">EMB320</strain>
    </source>
</reference>
<proteinExistence type="predicted"/>
<evidence type="ECO:0008006" key="4">
    <source>
        <dbReference type="Google" id="ProtNLM"/>
    </source>
</evidence>
<name>A0A844B2S3_9BURK</name>
<evidence type="ECO:0000256" key="1">
    <source>
        <dbReference type="SAM" id="MobiDB-lite"/>
    </source>
</evidence>
<feature type="compositionally biased region" description="Basic and acidic residues" evidence="1">
    <location>
        <begin position="1324"/>
        <end position="1341"/>
    </location>
</feature>
<protein>
    <recommendedName>
        <fullName evidence="4">NACHT domain-containing protein</fullName>
    </recommendedName>
</protein>
<evidence type="ECO:0000313" key="2">
    <source>
        <dbReference type="EMBL" id="MRD47523.1"/>
    </source>
</evidence>
<dbReference type="EMBL" id="WJBU01000008">
    <property type="protein sequence ID" value="MRD47523.1"/>
    <property type="molecule type" value="Genomic_DNA"/>
</dbReference>